<dbReference type="AlphaFoldDB" id="A0A9P7AIS5"/>
<dbReference type="GeneID" id="64594210"/>
<name>A0A9P7AIS5_9AGAM</name>
<keyword evidence="3" id="KW-1185">Reference proteome</keyword>
<protein>
    <recommendedName>
        <fullName evidence="1">CxC5 like cysteine cluster associated with KDZ domain-containing protein</fullName>
    </recommendedName>
</protein>
<dbReference type="RefSeq" id="XP_041157297.1">
    <property type="nucleotide sequence ID" value="XM_041300446.1"/>
</dbReference>
<gene>
    <name evidence="2" type="ORF">HD556DRAFT_1310722</name>
</gene>
<organism evidence="2 3">
    <name type="scientific">Suillus plorans</name>
    <dbReference type="NCBI Taxonomy" id="116603"/>
    <lineage>
        <taxon>Eukaryota</taxon>
        <taxon>Fungi</taxon>
        <taxon>Dikarya</taxon>
        <taxon>Basidiomycota</taxon>
        <taxon>Agaricomycotina</taxon>
        <taxon>Agaricomycetes</taxon>
        <taxon>Agaricomycetidae</taxon>
        <taxon>Boletales</taxon>
        <taxon>Suillineae</taxon>
        <taxon>Suillaceae</taxon>
        <taxon>Suillus</taxon>
    </lineage>
</organism>
<dbReference type="Pfam" id="PF18718">
    <property type="entry name" value="CxC5"/>
    <property type="match status" value="1"/>
</dbReference>
<feature type="domain" description="CxC5 like cysteine cluster associated with KDZ" evidence="1">
    <location>
        <begin position="102"/>
        <end position="149"/>
    </location>
</feature>
<reference evidence="2" key="1">
    <citation type="journal article" date="2020" name="New Phytol.">
        <title>Comparative genomics reveals dynamic genome evolution in host specialist ectomycorrhizal fungi.</title>
        <authorList>
            <person name="Lofgren L.A."/>
            <person name="Nguyen N.H."/>
            <person name="Vilgalys R."/>
            <person name="Ruytinx J."/>
            <person name="Liao H.L."/>
            <person name="Branco S."/>
            <person name="Kuo A."/>
            <person name="LaButti K."/>
            <person name="Lipzen A."/>
            <person name="Andreopoulos W."/>
            <person name="Pangilinan J."/>
            <person name="Riley R."/>
            <person name="Hundley H."/>
            <person name="Na H."/>
            <person name="Barry K."/>
            <person name="Grigoriev I.V."/>
            <person name="Stajich J.E."/>
            <person name="Kennedy P.G."/>
        </authorList>
    </citation>
    <scope>NUCLEOTIDE SEQUENCE</scope>
    <source>
        <strain evidence="2">S12</strain>
    </source>
</reference>
<comment type="caution">
    <text evidence="2">The sequence shown here is derived from an EMBL/GenBank/DDBJ whole genome shotgun (WGS) entry which is preliminary data.</text>
</comment>
<dbReference type="InterPro" id="IPR041539">
    <property type="entry name" value="CxC5"/>
</dbReference>
<dbReference type="Proteomes" id="UP000719766">
    <property type="component" value="Unassembled WGS sequence"/>
</dbReference>
<evidence type="ECO:0000313" key="2">
    <source>
        <dbReference type="EMBL" id="KAG1790325.1"/>
    </source>
</evidence>
<accession>A0A9P7AIS5</accession>
<dbReference type="OrthoDB" id="3055037at2759"/>
<evidence type="ECO:0000259" key="1">
    <source>
        <dbReference type="Pfam" id="PF18718"/>
    </source>
</evidence>
<evidence type="ECO:0000313" key="3">
    <source>
        <dbReference type="Proteomes" id="UP000719766"/>
    </source>
</evidence>
<dbReference type="EMBL" id="JABBWE010000051">
    <property type="protein sequence ID" value="KAG1790325.1"/>
    <property type="molecule type" value="Genomic_DNA"/>
</dbReference>
<sequence>MQPATHNICKPPLFLPPSIVSFLSAACKLQIASMKTCWSVLKSSIWAGNFAVHEKMKDLFEIHGHPHGLTRHTFYPPFKMCSNSTCDHTQKDLLLGMAEQHKVVYFGHSDIVQIADHYFVDYGVVRLWKAMMHASCTSATNYTHIYNIALANAESMQFPGTKWFSKDVTMDHVWNTFIICTLLEDCREHHCLLNVGQTINQNECFIEAISDRN</sequence>
<proteinExistence type="predicted"/>